<organism evidence="2 3">
    <name type="scientific">Phaeodactylibacter xiamenensis</name>
    <dbReference type="NCBI Taxonomy" id="1524460"/>
    <lineage>
        <taxon>Bacteria</taxon>
        <taxon>Pseudomonadati</taxon>
        <taxon>Bacteroidota</taxon>
        <taxon>Saprospiria</taxon>
        <taxon>Saprospirales</taxon>
        <taxon>Haliscomenobacteraceae</taxon>
        <taxon>Phaeodactylibacter</taxon>
    </lineage>
</organism>
<evidence type="ECO:0008006" key="4">
    <source>
        <dbReference type="Google" id="ProtNLM"/>
    </source>
</evidence>
<evidence type="ECO:0000313" key="3">
    <source>
        <dbReference type="Proteomes" id="UP000029736"/>
    </source>
</evidence>
<dbReference type="EMBL" id="JPOS01000029">
    <property type="protein sequence ID" value="KGE87948.1"/>
    <property type="molecule type" value="Genomic_DNA"/>
</dbReference>
<sequence>MTMEAFLLEASGSGRGDITGVGTETEGEECELPPTGCTPEEQAAQNKSLSEIHNNMCSLTGSGQAAYPITVYLVQLCDGSTAYIAGDGNMELLEGDYNILDQLVLTSPDMILDIVITKKRPLFAMRFGHQENGNIDELAWKITNRSEKIYYPSYDPLDRLTGANYGFTRVQSITPQVGAPYLDMQVVMSNTYQVPKIGYDGIGNIMELVRMGQRPSPQNCFEPGLIDDLGYTYDTQSGHLVSVRDGAPSGFKNYGFKDGAPGNDYMYDDNGNLIQDNNKNLSFTYNYLNLPKTIGQASFLYDADGTKWRKIGEDGITEYASGIIFKNGSVEAIMDKSGRLVAEGTALSQGMRAEYWHQDHLGNTRLAFSDYVVQDGVIETQDDPNTPQDDIEVTQELHYYPFGMEQLGSWYGTVAPDNDYRYNGKELNEDYGMDLYEYGFRWYDAAIGRFTGVDPIADEFAWVNTYNYAENEPVAHIDLHGLQKYRADMKESNSFLQHLKNLPHNLMEGTKTIMIEFGDATGISSLFEQGSPNTEDFHDHGSAKGGYEEFSSGGDLNSEGTSPTASAEEGAEVEIIIVDDMFPSGGGSGGMSGIPDEIQQFDDFSSAVDQARKVYDKINSDENSQEAIEIDTVYMFGDSKQTKSRPINEERN</sequence>
<protein>
    <recommendedName>
        <fullName evidence="4">RHS repeat-associated core domain-containing protein</fullName>
    </recommendedName>
</protein>
<dbReference type="AlphaFoldDB" id="A0A098S8D8"/>
<evidence type="ECO:0000313" key="2">
    <source>
        <dbReference type="EMBL" id="KGE87948.1"/>
    </source>
</evidence>
<dbReference type="PANTHER" id="PTHR32305">
    <property type="match status" value="1"/>
</dbReference>
<reference evidence="2 3" key="1">
    <citation type="journal article" date="2014" name="Int. J. Syst. Evol. Microbiol.">
        <title>Phaeodactylibacter xiamenensis gen. nov., sp. nov., a member of the family Saprospiraceae isolated from the marine alga Phaeodactylum tricornutum.</title>
        <authorList>
            <person name="Chen Z.Jr."/>
            <person name="Lei X."/>
            <person name="Lai Q."/>
            <person name="Li Y."/>
            <person name="Zhang B."/>
            <person name="Zhang J."/>
            <person name="Zhang H."/>
            <person name="Yang L."/>
            <person name="Zheng W."/>
            <person name="Tian Y."/>
            <person name="Yu Z."/>
            <person name="Xu H.Jr."/>
            <person name="Zheng T."/>
        </authorList>
    </citation>
    <scope>NUCLEOTIDE SEQUENCE [LARGE SCALE GENOMIC DNA]</scope>
    <source>
        <strain evidence="2 3">KD52</strain>
    </source>
</reference>
<dbReference type="InterPro" id="IPR022385">
    <property type="entry name" value="Rhs_assc_core"/>
</dbReference>
<gene>
    <name evidence="2" type="ORF">IX84_12565</name>
</gene>
<comment type="caution">
    <text evidence="2">The sequence shown here is derived from an EMBL/GenBank/DDBJ whole genome shotgun (WGS) entry which is preliminary data.</text>
</comment>
<evidence type="ECO:0000256" key="1">
    <source>
        <dbReference type="SAM" id="MobiDB-lite"/>
    </source>
</evidence>
<name>A0A098S8D8_9BACT</name>
<dbReference type="STRING" id="1524460.IX84_12565"/>
<dbReference type="Gene3D" id="2.180.10.10">
    <property type="entry name" value="RHS repeat-associated core"/>
    <property type="match status" value="1"/>
</dbReference>
<feature type="region of interest" description="Disordered" evidence="1">
    <location>
        <begin position="526"/>
        <end position="568"/>
    </location>
</feature>
<feature type="compositionally biased region" description="Polar residues" evidence="1">
    <location>
        <begin position="554"/>
        <end position="565"/>
    </location>
</feature>
<dbReference type="Proteomes" id="UP000029736">
    <property type="component" value="Unassembled WGS sequence"/>
</dbReference>
<keyword evidence="3" id="KW-1185">Reference proteome</keyword>
<accession>A0A098S8D8</accession>
<dbReference type="InterPro" id="IPR050708">
    <property type="entry name" value="T6SS_VgrG/RHS"/>
</dbReference>
<dbReference type="NCBIfam" id="TIGR03696">
    <property type="entry name" value="Rhs_assc_core"/>
    <property type="match status" value="1"/>
</dbReference>
<dbReference type="PANTHER" id="PTHR32305:SF15">
    <property type="entry name" value="PROTEIN RHSA-RELATED"/>
    <property type="match status" value="1"/>
</dbReference>
<proteinExistence type="predicted"/>